<keyword evidence="3" id="KW-1185">Reference proteome</keyword>
<dbReference type="EMBL" id="CP080429">
    <property type="protein sequence ID" value="QYJ68928.1"/>
    <property type="molecule type" value="Genomic_DNA"/>
</dbReference>
<evidence type="ECO:0000313" key="3">
    <source>
        <dbReference type="Proteomes" id="UP000825381"/>
    </source>
</evidence>
<feature type="signal peptide" evidence="1">
    <location>
        <begin position="1"/>
        <end position="18"/>
    </location>
</feature>
<sequence>MKTISCIFMLFATLFAFAQFPKKDPSLLRGYKVKVEPLPEWQLEYSSGYEHFYADKDDHSKAYKDNGDRRTPPGTFNGRTFAVTEVYKEVSSYGVVTHTLQLEGDGETIYYTYRDGNAVYITPIDFTLPSDYYCDYVNEVAKENKTKTYMGGADYLFNLIKSDHNGEDLYGLQLFAKSKANETGKGVTIYLENGKKIVKPDQDVKAEPGRFETEYSAAIVLNKEDIALLTQYKVLKYELYKYEQEVYEMTAPVLQGIIKCLKQKSVRN</sequence>
<organism evidence="2 3">
    <name type="scientific">Flavobacterium litorale</name>
    <dbReference type="NCBI Taxonomy" id="2856519"/>
    <lineage>
        <taxon>Bacteria</taxon>
        <taxon>Pseudomonadati</taxon>
        <taxon>Bacteroidota</taxon>
        <taxon>Flavobacteriia</taxon>
        <taxon>Flavobacteriales</taxon>
        <taxon>Flavobacteriaceae</taxon>
        <taxon>Flavobacterium</taxon>
    </lineage>
</organism>
<gene>
    <name evidence="2" type="ORF">K1I41_03320</name>
</gene>
<protein>
    <submittedName>
        <fullName evidence="2">Uncharacterized protein</fullName>
    </submittedName>
</protein>
<feature type="chain" id="PRO_5047467571" evidence="1">
    <location>
        <begin position="19"/>
        <end position="268"/>
    </location>
</feature>
<evidence type="ECO:0000313" key="2">
    <source>
        <dbReference type="EMBL" id="QYJ68928.1"/>
    </source>
</evidence>
<dbReference type="RefSeq" id="WP_220641266.1">
    <property type="nucleotide sequence ID" value="NZ_CP080429.1"/>
</dbReference>
<evidence type="ECO:0000256" key="1">
    <source>
        <dbReference type="SAM" id="SignalP"/>
    </source>
</evidence>
<name>A0ABX8V7V2_9FLAO</name>
<dbReference type="Proteomes" id="UP000825381">
    <property type="component" value="Chromosome"/>
</dbReference>
<keyword evidence="1" id="KW-0732">Signal</keyword>
<accession>A0ABX8V7V2</accession>
<reference evidence="2 3" key="1">
    <citation type="submission" date="2021-07" db="EMBL/GenBank/DDBJ databases">
        <title>Flavobacterium WSW3-B6 sp.nov, isolated from seaweed.</title>
        <authorList>
            <person name="Muhammad N."/>
            <person name="Ho H."/>
            <person name="Lee Y.-J."/>
            <person name="Nguyen T."/>
            <person name="Ho J."/>
            <person name="Kim S.-G."/>
        </authorList>
    </citation>
    <scope>NUCLEOTIDE SEQUENCE [LARGE SCALE GENOMIC DNA]</scope>
    <source>
        <strain evidence="2 3">WSW3-B6</strain>
    </source>
</reference>
<proteinExistence type="predicted"/>